<comment type="caution">
    <text evidence="4">The sequence shown here is derived from an EMBL/GenBank/DDBJ whole genome shotgun (WGS) entry which is preliminary data.</text>
</comment>
<dbReference type="OMA" id="PKFVDAW"/>
<dbReference type="PROSITE" id="PS50005">
    <property type="entry name" value="TPR"/>
    <property type="match status" value="2"/>
</dbReference>
<evidence type="ECO:0000256" key="2">
    <source>
        <dbReference type="ARBA" id="ARBA00038210"/>
    </source>
</evidence>
<evidence type="ECO:0000256" key="1">
    <source>
        <dbReference type="ARBA" id="ARBA00022803"/>
    </source>
</evidence>
<feature type="repeat" description="TPR" evidence="3">
    <location>
        <begin position="314"/>
        <end position="347"/>
    </location>
</feature>
<dbReference type="InterPro" id="IPR019734">
    <property type="entry name" value="TPR_rpt"/>
</dbReference>
<protein>
    <submittedName>
        <fullName evidence="4">Transcriptional corepressor cyc8</fullName>
    </submittedName>
</protein>
<dbReference type="VEuPathDB" id="MicrosporidiaDB:AAJ76_200096780"/>
<dbReference type="AlphaFoldDB" id="A0A0F9WJ31"/>
<dbReference type="OrthoDB" id="418911at2759"/>
<dbReference type="Pfam" id="PF13174">
    <property type="entry name" value="TPR_6"/>
    <property type="match status" value="1"/>
</dbReference>
<dbReference type="Gene3D" id="1.25.40.10">
    <property type="entry name" value="Tetratricopeptide repeat domain"/>
    <property type="match status" value="2"/>
</dbReference>
<dbReference type="VEuPathDB" id="MicrosporidiaDB:G9O61_00g006320"/>
<accession>A0A0F9WJ31</accession>
<reference evidence="4 5" key="1">
    <citation type="journal article" date="2015" name="Environ. Microbiol.">
        <title>Genome analyses suggest the presence of polyploidy and recent human-driven expansions in eight global populations of the honeybee pathogen Nosema ceranae.</title>
        <authorList>
            <person name="Pelin A."/>
            <person name="Selman M."/>
            <person name="Aris-Brosou S."/>
            <person name="Farinelli L."/>
            <person name="Corradi N."/>
        </authorList>
    </citation>
    <scope>NUCLEOTIDE SEQUENCE [LARGE SCALE GENOMIC DNA]</scope>
    <source>
        <strain evidence="4 5">PA08 1199</strain>
    </source>
</reference>
<keyword evidence="5" id="KW-1185">Reference proteome</keyword>
<dbReference type="SUPFAM" id="SSF48452">
    <property type="entry name" value="TPR-like"/>
    <property type="match status" value="2"/>
</dbReference>
<proteinExistence type="inferred from homology"/>
<dbReference type="Proteomes" id="UP000034350">
    <property type="component" value="Unassembled WGS sequence"/>
</dbReference>
<gene>
    <name evidence="4" type="ORF">AAJ76_200096780</name>
</gene>
<dbReference type="GeneID" id="36319457"/>
<organism evidence="4 5">
    <name type="scientific">Vairimorpha ceranae</name>
    <dbReference type="NCBI Taxonomy" id="40302"/>
    <lineage>
        <taxon>Eukaryota</taxon>
        <taxon>Fungi</taxon>
        <taxon>Fungi incertae sedis</taxon>
        <taxon>Microsporidia</taxon>
        <taxon>Nosematidae</taxon>
        <taxon>Vairimorpha</taxon>
    </lineage>
</organism>
<dbReference type="InterPro" id="IPR011990">
    <property type="entry name" value="TPR-like_helical_dom_sf"/>
</dbReference>
<dbReference type="SMART" id="SM00028">
    <property type="entry name" value="TPR"/>
    <property type="match status" value="5"/>
</dbReference>
<feature type="repeat" description="TPR" evidence="3">
    <location>
        <begin position="280"/>
        <end position="313"/>
    </location>
</feature>
<dbReference type="PANTHER" id="PTHR12558:SF13">
    <property type="entry name" value="CELL DIVISION CYCLE PROTEIN 27 HOMOLOG"/>
    <property type="match status" value="1"/>
</dbReference>
<dbReference type="Pfam" id="PF13181">
    <property type="entry name" value="TPR_8"/>
    <property type="match status" value="3"/>
</dbReference>
<name>A0A0F9WJ31_9MICR</name>
<evidence type="ECO:0000313" key="4">
    <source>
        <dbReference type="EMBL" id="KKO76555.1"/>
    </source>
</evidence>
<evidence type="ECO:0000256" key="3">
    <source>
        <dbReference type="PROSITE-ProRule" id="PRU00339"/>
    </source>
</evidence>
<sequence>MKSSTENFESSTKNSKPRNKIYLQVRDSTKCCNEALITNPKNVNTLYVMGKCLIQQENFGMAKEIIEKIKNLDPVNVYGNILEGHVLLKNGQLLESYSLFSSAYKNIIFHDVYLSYGLGLFYDTLEKHELARKWFTLCLTSDIELFKYLEIMYRIGVCYKKEKKLFDALGVFERLETFVKTDLFQDDVRLQIAHVYEIMNEHDVCNDFLSKLKGSRQTNIFINRLKSWIYFKTNNFDLIKGLFECPKDKAQHKSYKFSVKNLQKELNYCDCSIVNDVKDHYILYLLGRSLILEGEYDTALELFNICTQLDPKSYLAFNSAGIINYKRKNYETAKKSFQDALNIKPNFYDAINNLKVVNYKINNKFCATKILESDPDIFLTKYLDSQIIFNECICYPNNTETSSLPDLDPIKFENFC</sequence>
<dbReference type="RefSeq" id="XP_024332297.1">
    <property type="nucleotide sequence ID" value="XM_024474533.1"/>
</dbReference>
<evidence type="ECO:0000313" key="5">
    <source>
        <dbReference type="Proteomes" id="UP000034350"/>
    </source>
</evidence>
<comment type="similarity">
    <text evidence="2">Belongs to the APC3/CDC27 family.</text>
</comment>
<dbReference type="EMBL" id="JPQZ01000002">
    <property type="protein sequence ID" value="KKO76555.1"/>
    <property type="molecule type" value="Genomic_DNA"/>
</dbReference>
<dbReference type="VEuPathDB" id="MicrosporidiaDB:NCER_100159"/>
<dbReference type="GO" id="GO:0005680">
    <property type="term" value="C:anaphase-promoting complex"/>
    <property type="evidence" value="ECO:0007669"/>
    <property type="project" value="UniProtKB-ARBA"/>
</dbReference>
<dbReference type="PANTHER" id="PTHR12558">
    <property type="entry name" value="CELL DIVISION CYCLE 16,23,27"/>
    <property type="match status" value="1"/>
</dbReference>
<keyword evidence="1 3" id="KW-0802">TPR repeat</keyword>